<dbReference type="InterPro" id="IPR048795">
    <property type="entry name" value="PWP3A_3B_4_C"/>
</dbReference>
<evidence type="ECO:0000256" key="2">
    <source>
        <dbReference type="SAM" id="MobiDB-lite"/>
    </source>
</evidence>
<organism evidence="4 5">
    <name type="scientific">Mohoua ochrocephala</name>
    <dbReference type="NCBI Taxonomy" id="874463"/>
    <lineage>
        <taxon>Eukaryota</taxon>
        <taxon>Metazoa</taxon>
        <taxon>Chordata</taxon>
        <taxon>Craniata</taxon>
        <taxon>Vertebrata</taxon>
        <taxon>Euteleostomi</taxon>
        <taxon>Archelosauria</taxon>
        <taxon>Archosauria</taxon>
        <taxon>Dinosauria</taxon>
        <taxon>Saurischia</taxon>
        <taxon>Theropoda</taxon>
        <taxon>Coelurosauria</taxon>
        <taxon>Aves</taxon>
        <taxon>Neognathae</taxon>
        <taxon>Neoaves</taxon>
        <taxon>Telluraves</taxon>
        <taxon>Australaves</taxon>
        <taxon>Passeriformes</taxon>
        <taxon>Meliphagoidea</taxon>
        <taxon>Acanthizidae</taxon>
        <taxon>Mohoua</taxon>
    </lineage>
</organism>
<feature type="compositionally biased region" description="Low complexity" evidence="2">
    <location>
        <begin position="51"/>
        <end position="66"/>
    </location>
</feature>
<feature type="region of interest" description="Disordered" evidence="2">
    <location>
        <begin position="465"/>
        <end position="492"/>
    </location>
</feature>
<reference evidence="4 5" key="1">
    <citation type="submission" date="2019-09" db="EMBL/GenBank/DDBJ databases">
        <title>Bird 10,000 Genomes (B10K) Project - Family phase.</title>
        <authorList>
            <person name="Zhang G."/>
        </authorList>
    </citation>
    <scope>NUCLEOTIDE SEQUENCE [LARGE SCALE GENOMIC DNA]</scope>
    <source>
        <strain evidence="4">B10K-DU-030-22</strain>
        <tissue evidence="4">Blood</tissue>
    </source>
</reference>
<dbReference type="AlphaFoldDB" id="A0A7K7XZ99"/>
<feature type="compositionally biased region" description="Basic and acidic residues" evidence="2">
    <location>
        <begin position="264"/>
        <end position="277"/>
    </location>
</feature>
<sequence>SEQKQNMREAVEELQYRCSLKIALDILHQTDSGSQVPPAEGPNPKFSRQNSVGSAPSPPSRGSLLRSRFKKLEPEAAQRKRNPRNNCGLKGEPKARSQGGSVAPEGGGKARGSGTNPSKAHGSGTNPSKARGGGTNSSRCGARDSCVAPAPDGHNCKKPDPKSSPRQRKIQPKAGNGVSCKPKAGRSQQGRKRGCGDDSPRGGAQGAPEEGSSPVPSKSVTVEPPRKTGTEPGRTLLDPSSCESASDELERSISSESESLAKQLDGRREAEGGKHLDGAGVASGTDRKCRNHPGASPGPSGAFPQPQEEEEEENQDPSHLAGNKAPDAEEDEEPKFFEEGMLVWCKLRRYPYWPAVVKAVKRKHRRACVLFIDGTTNEKKKGFSVSLKSLKHFDCEEKQELVERAKENYSREIEWCLQLILDYRIRVGCHSFTGSFLEYFAADISYPVRKEGYQSVVQMAFPNTEEEGAAESSSDTSPQKPPRKLLPDRTRAARDRENKKLVEFIVKTKGAEEHLLGILKSGKQSRWLKKFLNSSRYMTCVETYLEDEEQLDLVVGYLKEVYREMDTRNLHQILGDGIRFISDVLLPEAIICAIAAVDDIDYEKAEEKYIKGPPVSKR</sequence>
<dbReference type="FunFam" id="2.30.30.140:FF:000063">
    <property type="entry name" value="PWWP domain-containing DNA repair factor 3A"/>
    <property type="match status" value="1"/>
</dbReference>
<accession>A0A7K7XZ99</accession>
<dbReference type="PANTHER" id="PTHR31333:SF6">
    <property type="entry name" value="MUM1 LIKE 1"/>
    <property type="match status" value="1"/>
</dbReference>
<evidence type="ECO:0000256" key="1">
    <source>
        <dbReference type="ARBA" id="ARBA00008188"/>
    </source>
</evidence>
<comment type="similarity">
    <text evidence="1">Belongs to the PWWP3A family.</text>
</comment>
<dbReference type="Gene3D" id="2.30.30.140">
    <property type="match status" value="1"/>
</dbReference>
<feature type="compositionally biased region" description="Polar residues" evidence="2">
    <location>
        <begin position="113"/>
        <end position="128"/>
    </location>
</feature>
<dbReference type="Pfam" id="PF20886">
    <property type="entry name" value="PWP3A-B_C"/>
    <property type="match status" value="1"/>
</dbReference>
<dbReference type="Gene3D" id="6.10.300.20">
    <property type="match status" value="1"/>
</dbReference>
<dbReference type="Pfam" id="PF20884">
    <property type="entry name" value="MUM1-like_PWWP"/>
    <property type="match status" value="1"/>
</dbReference>
<evidence type="ECO:0000313" key="4">
    <source>
        <dbReference type="EMBL" id="NXA70619.1"/>
    </source>
</evidence>
<feature type="non-terminal residue" evidence="4">
    <location>
        <position position="1"/>
    </location>
</feature>
<feature type="compositionally biased region" description="Low complexity" evidence="2">
    <location>
        <begin position="293"/>
        <end position="306"/>
    </location>
</feature>
<dbReference type="InterPro" id="IPR000313">
    <property type="entry name" value="PWWP_dom"/>
</dbReference>
<dbReference type="CDD" id="cd06080">
    <property type="entry name" value="PWWP_MUM1-like"/>
    <property type="match status" value="1"/>
</dbReference>
<feature type="domain" description="PWWP" evidence="3">
    <location>
        <begin position="339"/>
        <end position="357"/>
    </location>
</feature>
<name>A0A7K7XZ99_9PASS</name>
<dbReference type="EMBL" id="VZTA01028521">
    <property type="protein sequence ID" value="NXA70619.1"/>
    <property type="molecule type" value="Genomic_DNA"/>
</dbReference>
<feature type="region of interest" description="Disordered" evidence="2">
    <location>
        <begin position="29"/>
        <end position="333"/>
    </location>
</feature>
<dbReference type="PROSITE" id="PS50812">
    <property type="entry name" value="PWWP"/>
    <property type="match status" value="1"/>
</dbReference>
<gene>
    <name evidence="4" type="primary">Mum1</name>
    <name evidence="4" type="ORF">MOHOCH_R08533</name>
</gene>
<dbReference type="InterPro" id="IPR035504">
    <property type="entry name" value="MUM1-like_PWWP"/>
</dbReference>
<dbReference type="SUPFAM" id="SSF63748">
    <property type="entry name" value="Tudor/PWWP/MBT"/>
    <property type="match status" value="1"/>
</dbReference>
<dbReference type="InterPro" id="IPR040263">
    <property type="entry name" value="PWP3A_3B_4"/>
</dbReference>
<comment type="caution">
    <text evidence="4">The sequence shown here is derived from an EMBL/GenBank/DDBJ whole genome shotgun (WGS) entry which is preliminary data.</text>
</comment>
<evidence type="ECO:0000313" key="5">
    <source>
        <dbReference type="Proteomes" id="UP000586926"/>
    </source>
</evidence>
<feature type="compositionally biased region" description="Basic and acidic residues" evidence="2">
    <location>
        <begin position="154"/>
        <end position="163"/>
    </location>
</feature>
<dbReference type="Proteomes" id="UP000586926">
    <property type="component" value="Unassembled WGS sequence"/>
</dbReference>
<evidence type="ECO:0000259" key="3">
    <source>
        <dbReference type="PROSITE" id="PS50812"/>
    </source>
</evidence>
<feature type="non-terminal residue" evidence="4">
    <location>
        <position position="618"/>
    </location>
</feature>
<keyword evidence="5" id="KW-1185">Reference proteome</keyword>
<protein>
    <submittedName>
        <fullName evidence="4">MUM1 protein</fullName>
    </submittedName>
</protein>
<dbReference type="PANTHER" id="PTHR31333">
    <property type="entry name" value="PWWP DOMAIN-CONTAINING DNA REPAIR FACTOR 3 FAMILY MEMBER"/>
    <property type="match status" value="1"/>
</dbReference>
<proteinExistence type="inferred from homology"/>